<feature type="compositionally biased region" description="Polar residues" evidence="1">
    <location>
        <begin position="137"/>
        <end position="163"/>
    </location>
</feature>
<dbReference type="EnsemblPlants" id="OBART09G08480.3">
    <property type="protein sequence ID" value="OBART09G08480.3"/>
    <property type="gene ID" value="OBART09G08480"/>
</dbReference>
<evidence type="ECO:0000313" key="2">
    <source>
        <dbReference type="EnsemblPlants" id="OBART09G08480.3"/>
    </source>
</evidence>
<dbReference type="Gramene" id="OBART09G08480.3">
    <property type="protein sequence ID" value="OBART09G08480.3"/>
    <property type="gene ID" value="OBART09G08480"/>
</dbReference>
<feature type="region of interest" description="Disordered" evidence="1">
    <location>
        <begin position="136"/>
        <end position="163"/>
    </location>
</feature>
<sequence>MFSMDGDFGPLLELIELHRMYGLLLVMDVPWTVGDHCDVGVIGLTKCSGTHGLLPCFDTFFHNHVFRSVRINEAECNKSKLLAYKMQHGDNLKLKTSHGLKIKIKIKEVASTLMPSRSKACVMILNRQGLIRCPVKTPSNSSSANKRSPDPSGQLTRASTFDHASSSKSVPFLRNGTVTKENLADTSFCHQIKLTAELKSYIKEIADCLEESNKFYVVRMNRTFMEQDRVYFATEFSKKYIVNLVRGKTANIRVQIAGRPSTT</sequence>
<evidence type="ECO:0000256" key="1">
    <source>
        <dbReference type="SAM" id="MobiDB-lite"/>
    </source>
</evidence>
<name>A0A0D3H6A1_9ORYZ</name>
<reference evidence="2" key="2">
    <citation type="submission" date="2015-03" db="UniProtKB">
        <authorList>
            <consortium name="EnsemblPlants"/>
        </authorList>
    </citation>
    <scope>IDENTIFICATION</scope>
</reference>
<keyword evidence="3" id="KW-1185">Reference proteome</keyword>
<proteinExistence type="predicted"/>
<organism evidence="2">
    <name type="scientific">Oryza barthii</name>
    <dbReference type="NCBI Taxonomy" id="65489"/>
    <lineage>
        <taxon>Eukaryota</taxon>
        <taxon>Viridiplantae</taxon>
        <taxon>Streptophyta</taxon>
        <taxon>Embryophyta</taxon>
        <taxon>Tracheophyta</taxon>
        <taxon>Spermatophyta</taxon>
        <taxon>Magnoliopsida</taxon>
        <taxon>Liliopsida</taxon>
        <taxon>Poales</taxon>
        <taxon>Poaceae</taxon>
        <taxon>BOP clade</taxon>
        <taxon>Oryzoideae</taxon>
        <taxon>Oryzeae</taxon>
        <taxon>Oryzinae</taxon>
        <taxon>Oryza</taxon>
    </lineage>
</organism>
<reference evidence="2" key="1">
    <citation type="journal article" date="2009" name="Rice">
        <title>De Novo Next Generation Sequencing of Plant Genomes.</title>
        <authorList>
            <person name="Rounsley S."/>
            <person name="Marri P.R."/>
            <person name="Yu Y."/>
            <person name="He R."/>
            <person name="Sisneros N."/>
            <person name="Goicoechea J.L."/>
            <person name="Lee S.J."/>
            <person name="Angelova A."/>
            <person name="Kudrna D."/>
            <person name="Luo M."/>
            <person name="Affourtit J."/>
            <person name="Desany B."/>
            <person name="Knight J."/>
            <person name="Niazi F."/>
            <person name="Egholm M."/>
            <person name="Wing R.A."/>
        </authorList>
    </citation>
    <scope>NUCLEOTIDE SEQUENCE [LARGE SCALE GENOMIC DNA]</scope>
    <source>
        <strain evidence="2">cv. IRGC 105608</strain>
    </source>
</reference>
<dbReference type="HOGENOM" id="CLU_070696_1_0_1"/>
<protein>
    <submittedName>
        <fullName evidence="2">Uncharacterized protein</fullName>
    </submittedName>
</protein>
<dbReference type="Proteomes" id="UP000026960">
    <property type="component" value="Chromosome 9"/>
</dbReference>
<dbReference type="AlphaFoldDB" id="A0A0D3H6A1"/>
<accession>A0A0D3H6A1</accession>
<evidence type="ECO:0000313" key="3">
    <source>
        <dbReference type="Proteomes" id="UP000026960"/>
    </source>
</evidence>